<dbReference type="GO" id="GO:0005506">
    <property type="term" value="F:iron ion binding"/>
    <property type="evidence" value="ECO:0007669"/>
    <property type="project" value="InterPro"/>
</dbReference>
<evidence type="ECO:0000256" key="4">
    <source>
        <dbReference type="ARBA" id="ARBA00022723"/>
    </source>
</evidence>
<reference evidence="9" key="1">
    <citation type="submission" date="2022-11" db="EMBL/GenBank/DDBJ databases">
        <authorList>
            <person name="Petersen C."/>
        </authorList>
    </citation>
    <scope>NUCLEOTIDE SEQUENCE</scope>
    <source>
        <strain evidence="9">IBT 19713</strain>
    </source>
</reference>
<comment type="cofactor">
    <cofactor evidence="1 8">
        <name>heme</name>
        <dbReference type="ChEBI" id="CHEBI:30413"/>
    </cofactor>
</comment>
<keyword evidence="6 8" id="KW-0408">Iron</keyword>
<evidence type="ECO:0000256" key="3">
    <source>
        <dbReference type="ARBA" id="ARBA00022617"/>
    </source>
</evidence>
<dbReference type="GO" id="GO:0043386">
    <property type="term" value="P:mycotoxin biosynthetic process"/>
    <property type="evidence" value="ECO:0007669"/>
    <property type="project" value="UniProtKB-ARBA"/>
</dbReference>
<dbReference type="SUPFAM" id="SSF48264">
    <property type="entry name" value="Cytochrome P450"/>
    <property type="match status" value="1"/>
</dbReference>
<dbReference type="InterPro" id="IPR050121">
    <property type="entry name" value="Cytochrome_P450_monoxygenase"/>
</dbReference>
<dbReference type="RefSeq" id="XP_058326805.1">
    <property type="nucleotide sequence ID" value="XM_058478475.1"/>
</dbReference>
<keyword evidence="10" id="KW-1185">Reference proteome</keyword>
<dbReference type="Pfam" id="PF00067">
    <property type="entry name" value="p450"/>
    <property type="match status" value="1"/>
</dbReference>
<evidence type="ECO:0000313" key="10">
    <source>
        <dbReference type="Proteomes" id="UP001150941"/>
    </source>
</evidence>
<accession>A0A9W9NH97</accession>
<sequence length="404" mass="45559">MLSGKSHLAIEELHRQYGPIVRISPNELSLGSAESLKAIYGHNPGRPHPKRGSFYNFLNAGFSKFNLVSEPDPHRHSEMRKLLLSAFSQRALLQQELVLGGVVDQWLKILEKKAGPGSAGANITRWYDFGSLDVLGELAFGESFHAVETEQLDARLNLAINPYLITIIDNIRHIKFLSKVFTNLVPPSVFLENPNSRFSRQQVDKYDGLLRDFHSTSLDDSRRDFVFPLAQKVRSGEMDKEEMASNMFVFSSVAGQDTTSVALAATTYLLLKHPDKLEQVVTEIRQAFGSYERIRAQEAQQLRYLQAVVHESMRILPPVSAGHALPRYSNGFELHGKYIPPGVEVFSSPWTIAHDPEYFKDPMEFKPERWLDPDSTDLKEASQPFSIGPNACIGKRYCIPRSLC</sequence>
<keyword evidence="7" id="KW-0503">Monooxygenase</keyword>
<gene>
    <name evidence="9" type="ORF">N7468_009179</name>
</gene>
<protein>
    <submittedName>
        <fullName evidence="9">Cytochrome P450</fullName>
    </submittedName>
</protein>
<evidence type="ECO:0000256" key="5">
    <source>
        <dbReference type="ARBA" id="ARBA00023002"/>
    </source>
</evidence>
<name>A0A9W9NH97_9EURO</name>
<comment type="similarity">
    <text evidence="2">Belongs to the cytochrome P450 family.</text>
</comment>
<dbReference type="Gene3D" id="1.10.630.10">
    <property type="entry name" value="Cytochrome P450"/>
    <property type="match status" value="1"/>
</dbReference>
<dbReference type="InterPro" id="IPR001128">
    <property type="entry name" value="Cyt_P450"/>
</dbReference>
<dbReference type="GO" id="GO:0020037">
    <property type="term" value="F:heme binding"/>
    <property type="evidence" value="ECO:0007669"/>
    <property type="project" value="InterPro"/>
</dbReference>
<dbReference type="GO" id="GO:0004497">
    <property type="term" value="F:monooxygenase activity"/>
    <property type="evidence" value="ECO:0007669"/>
    <property type="project" value="UniProtKB-KW"/>
</dbReference>
<evidence type="ECO:0000313" key="9">
    <source>
        <dbReference type="EMBL" id="KAJ5219975.1"/>
    </source>
</evidence>
<evidence type="ECO:0000256" key="6">
    <source>
        <dbReference type="ARBA" id="ARBA00023004"/>
    </source>
</evidence>
<organism evidence="9 10">
    <name type="scientific">Penicillium chermesinum</name>
    <dbReference type="NCBI Taxonomy" id="63820"/>
    <lineage>
        <taxon>Eukaryota</taxon>
        <taxon>Fungi</taxon>
        <taxon>Dikarya</taxon>
        <taxon>Ascomycota</taxon>
        <taxon>Pezizomycotina</taxon>
        <taxon>Eurotiomycetes</taxon>
        <taxon>Eurotiomycetidae</taxon>
        <taxon>Eurotiales</taxon>
        <taxon>Aspergillaceae</taxon>
        <taxon>Penicillium</taxon>
    </lineage>
</organism>
<dbReference type="InterPro" id="IPR036396">
    <property type="entry name" value="Cyt_P450_sf"/>
</dbReference>
<evidence type="ECO:0000256" key="1">
    <source>
        <dbReference type="ARBA" id="ARBA00001971"/>
    </source>
</evidence>
<dbReference type="InterPro" id="IPR002401">
    <property type="entry name" value="Cyt_P450_E_grp-I"/>
</dbReference>
<evidence type="ECO:0000256" key="8">
    <source>
        <dbReference type="PIRSR" id="PIRSR602401-1"/>
    </source>
</evidence>
<reference evidence="9" key="2">
    <citation type="journal article" date="2023" name="IMA Fungus">
        <title>Comparative genomic study of the Penicillium genus elucidates a diverse pangenome and 15 lateral gene transfer events.</title>
        <authorList>
            <person name="Petersen C."/>
            <person name="Sorensen T."/>
            <person name="Nielsen M.R."/>
            <person name="Sondergaard T.E."/>
            <person name="Sorensen J.L."/>
            <person name="Fitzpatrick D.A."/>
            <person name="Frisvad J.C."/>
            <person name="Nielsen K.L."/>
        </authorList>
    </citation>
    <scope>NUCLEOTIDE SEQUENCE</scope>
    <source>
        <strain evidence="9">IBT 19713</strain>
    </source>
</reference>
<comment type="caution">
    <text evidence="9">The sequence shown here is derived from an EMBL/GenBank/DDBJ whole genome shotgun (WGS) entry which is preliminary data.</text>
</comment>
<evidence type="ECO:0000256" key="7">
    <source>
        <dbReference type="ARBA" id="ARBA00023033"/>
    </source>
</evidence>
<dbReference type="Proteomes" id="UP001150941">
    <property type="component" value="Unassembled WGS sequence"/>
</dbReference>
<dbReference type="AlphaFoldDB" id="A0A9W9NH97"/>
<dbReference type="GO" id="GO:0016705">
    <property type="term" value="F:oxidoreductase activity, acting on paired donors, with incorporation or reduction of molecular oxygen"/>
    <property type="evidence" value="ECO:0007669"/>
    <property type="project" value="InterPro"/>
</dbReference>
<dbReference type="PRINTS" id="PR00385">
    <property type="entry name" value="P450"/>
</dbReference>
<dbReference type="PRINTS" id="PR00463">
    <property type="entry name" value="EP450I"/>
</dbReference>
<keyword evidence="5" id="KW-0560">Oxidoreductase</keyword>
<dbReference type="PANTHER" id="PTHR24305:SF210">
    <property type="entry name" value="CYTOCHROME P450 MONOOXYGENASE ASQL-RELATED"/>
    <property type="match status" value="1"/>
</dbReference>
<keyword evidence="4 8" id="KW-0479">Metal-binding</keyword>
<dbReference type="OrthoDB" id="1470350at2759"/>
<feature type="binding site" description="axial binding residue" evidence="8">
    <location>
        <position position="392"/>
    </location>
    <ligand>
        <name>heme</name>
        <dbReference type="ChEBI" id="CHEBI:30413"/>
    </ligand>
    <ligandPart>
        <name>Fe</name>
        <dbReference type="ChEBI" id="CHEBI:18248"/>
    </ligandPart>
</feature>
<dbReference type="PANTHER" id="PTHR24305">
    <property type="entry name" value="CYTOCHROME P450"/>
    <property type="match status" value="1"/>
</dbReference>
<dbReference type="GeneID" id="83205778"/>
<keyword evidence="3 8" id="KW-0349">Heme</keyword>
<evidence type="ECO:0000256" key="2">
    <source>
        <dbReference type="ARBA" id="ARBA00010617"/>
    </source>
</evidence>
<proteinExistence type="inferred from homology"/>
<dbReference type="EMBL" id="JAPQKS010000007">
    <property type="protein sequence ID" value="KAJ5219975.1"/>
    <property type="molecule type" value="Genomic_DNA"/>
</dbReference>